<protein>
    <submittedName>
        <fullName evidence="1">Uncharacterized protein</fullName>
    </submittedName>
</protein>
<gene>
    <name evidence="1" type="ORF">SMTD_LOCUS3474</name>
</gene>
<evidence type="ECO:0000313" key="2">
    <source>
        <dbReference type="Proteomes" id="UP000269396"/>
    </source>
</evidence>
<dbReference type="STRING" id="31246.A0A183NMY8"/>
<dbReference type="AlphaFoldDB" id="A0A183NMY8"/>
<dbReference type="EMBL" id="UZAL01006345">
    <property type="protein sequence ID" value="VDO95785.1"/>
    <property type="molecule type" value="Genomic_DNA"/>
</dbReference>
<organism evidence="1 2">
    <name type="scientific">Schistosoma mattheei</name>
    <dbReference type="NCBI Taxonomy" id="31246"/>
    <lineage>
        <taxon>Eukaryota</taxon>
        <taxon>Metazoa</taxon>
        <taxon>Spiralia</taxon>
        <taxon>Lophotrochozoa</taxon>
        <taxon>Platyhelminthes</taxon>
        <taxon>Trematoda</taxon>
        <taxon>Digenea</taxon>
        <taxon>Strigeidida</taxon>
        <taxon>Schistosomatoidea</taxon>
        <taxon>Schistosomatidae</taxon>
        <taxon>Schistosoma</taxon>
    </lineage>
</organism>
<name>A0A183NMY8_9TREM</name>
<dbReference type="Proteomes" id="UP000269396">
    <property type="component" value="Unassembled WGS sequence"/>
</dbReference>
<proteinExistence type="predicted"/>
<sequence length="87" mass="9120">MAAAAAAAAAAQWATIPGLPSLASAYENTAYLSSAAGLVQANNFRVSLLSFNLVLTNRNHFVQRKLFSLSILDFNKSNVATVCSSVT</sequence>
<reference evidence="1 2" key="1">
    <citation type="submission" date="2018-11" db="EMBL/GenBank/DDBJ databases">
        <authorList>
            <consortium name="Pathogen Informatics"/>
        </authorList>
    </citation>
    <scope>NUCLEOTIDE SEQUENCE [LARGE SCALE GENOMIC DNA]</scope>
    <source>
        <strain>Denwood</strain>
        <strain evidence="2">Zambia</strain>
    </source>
</reference>
<keyword evidence="2" id="KW-1185">Reference proteome</keyword>
<evidence type="ECO:0000313" key="1">
    <source>
        <dbReference type="EMBL" id="VDO95785.1"/>
    </source>
</evidence>
<accession>A0A183NMY8</accession>